<dbReference type="Proteomes" id="UP000887578">
    <property type="component" value="Unplaced"/>
</dbReference>
<reference evidence="2" key="1">
    <citation type="submission" date="2022-11" db="UniProtKB">
        <authorList>
            <consortium name="WormBaseParasite"/>
        </authorList>
    </citation>
    <scope>IDENTIFICATION</scope>
</reference>
<sequence length="90" mass="10106">MDFSALQADLYGNIDDDPELLAELEALSGETKPKQKPKPPPAQKQLTSAMLNQALKDEDDMNFDDDDLENDEDLQVKKQICKCLCKCVSF</sequence>
<evidence type="ECO:0000313" key="2">
    <source>
        <dbReference type="WBParaSite" id="PDA_v2.g7427.t1"/>
    </source>
</evidence>
<accession>A0A914QZB4</accession>
<evidence type="ECO:0000313" key="1">
    <source>
        <dbReference type="Proteomes" id="UP000887578"/>
    </source>
</evidence>
<dbReference type="AlphaFoldDB" id="A0A914QZB4"/>
<protein>
    <submittedName>
        <fullName evidence="2">Uncharacterized protein</fullName>
    </submittedName>
</protein>
<keyword evidence="1" id="KW-1185">Reference proteome</keyword>
<proteinExistence type="predicted"/>
<dbReference type="WBParaSite" id="PDA_v2.g7427.t1">
    <property type="protein sequence ID" value="PDA_v2.g7427.t1"/>
    <property type="gene ID" value="PDA_v2.g7427"/>
</dbReference>
<organism evidence="1 2">
    <name type="scientific">Panagrolaimus davidi</name>
    <dbReference type="NCBI Taxonomy" id="227884"/>
    <lineage>
        <taxon>Eukaryota</taxon>
        <taxon>Metazoa</taxon>
        <taxon>Ecdysozoa</taxon>
        <taxon>Nematoda</taxon>
        <taxon>Chromadorea</taxon>
        <taxon>Rhabditida</taxon>
        <taxon>Tylenchina</taxon>
        <taxon>Panagrolaimomorpha</taxon>
        <taxon>Panagrolaimoidea</taxon>
        <taxon>Panagrolaimidae</taxon>
        <taxon>Panagrolaimus</taxon>
    </lineage>
</organism>
<name>A0A914QZB4_9BILA</name>